<gene>
    <name evidence="1" type="ORF">SAMN05444002_2394</name>
</gene>
<protein>
    <submittedName>
        <fullName evidence="1">Uncharacterized protein</fullName>
    </submittedName>
</protein>
<dbReference type="AlphaFoldDB" id="A0A1N6GDF7"/>
<reference evidence="2" key="1">
    <citation type="submission" date="2016-11" db="EMBL/GenBank/DDBJ databases">
        <authorList>
            <person name="Varghese N."/>
            <person name="Submissions S."/>
        </authorList>
    </citation>
    <scope>NUCLEOTIDE SEQUENCE [LARGE SCALE GENOMIC DNA]</scope>
    <source>
        <strain evidence="2">DSM 29440</strain>
    </source>
</reference>
<dbReference type="RefSeq" id="WP_074256419.1">
    <property type="nucleotide sequence ID" value="NZ_FSRL01000001.1"/>
</dbReference>
<dbReference type="EMBL" id="FSRL01000001">
    <property type="protein sequence ID" value="SIO05531.1"/>
    <property type="molecule type" value="Genomic_DNA"/>
</dbReference>
<dbReference type="STRING" id="1217970.SAMN05444002_2394"/>
<name>A0A1N6GDF7_9RHOB</name>
<proteinExistence type="predicted"/>
<dbReference type="OrthoDB" id="5471451at2"/>
<evidence type="ECO:0000313" key="2">
    <source>
        <dbReference type="Proteomes" id="UP000184932"/>
    </source>
</evidence>
<evidence type="ECO:0000313" key="1">
    <source>
        <dbReference type="EMBL" id="SIO05531.1"/>
    </source>
</evidence>
<organism evidence="1 2">
    <name type="scientific">Vannielia litorea</name>
    <dbReference type="NCBI Taxonomy" id="1217970"/>
    <lineage>
        <taxon>Bacteria</taxon>
        <taxon>Pseudomonadati</taxon>
        <taxon>Pseudomonadota</taxon>
        <taxon>Alphaproteobacteria</taxon>
        <taxon>Rhodobacterales</taxon>
        <taxon>Paracoccaceae</taxon>
        <taxon>Vannielia</taxon>
    </lineage>
</organism>
<dbReference type="Proteomes" id="UP000184932">
    <property type="component" value="Unassembled WGS sequence"/>
</dbReference>
<accession>A0A1N6GDF7</accession>
<sequence>MIELSGMFEEELILLLNWLAGRKRHVAFEGAQVVSEGGIGRIRNPLPDGPVVQGRRIATLGSPYSVPRIDLGNSCCPHHVSGQIETGAEDIVFEGVPVVMVGDTGRHWPGCGTAQVFVAEGWQKMLVPRAQWDFSRIGRSAGFTFTADTKPEEALRATFALGLRPVDDSET</sequence>
<keyword evidence="2" id="KW-1185">Reference proteome</keyword>